<comment type="caution">
    <text evidence="1">Lacks conserved residue(s) required for the propagation of feature annotation.</text>
</comment>
<feature type="domain" description="ShKT" evidence="2">
    <location>
        <begin position="1"/>
        <end position="33"/>
    </location>
</feature>
<evidence type="ECO:0000256" key="1">
    <source>
        <dbReference type="PROSITE-ProRule" id="PRU01005"/>
    </source>
</evidence>
<organism evidence="3 4">
    <name type="scientific">Parelaphostrongylus tenuis</name>
    <name type="common">Meningeal worm</name>
    <dbReference type="NCBI Taxonomy" id="148309"/>
    <lineage>
        <taxon>Eukaryota</taxon>
        <taxon>Metazoa</taxon>
        <taxon>Ecdysozoa</taxon>
        <taxon>Nematoda</taxon>
        <taxon>Chromadorea</taxon>
        <taxon>Rhabditida</taxon>
        <taxon>Rhabditina</taxon>
        <taxon>Rhabditomorpha</taxon>
        <taxon>Strongyloidea</taxon>
        <taxon>Metastrongylidae</taxon>
        <taxon>Parelaphostrongylus</taxon>
    </lineage>
</organism>
<proteinExistence type="predicted"/>
<evidence type="ECO:0000259" key="2">
    <source>
        <dbReference type="PROSITE" id="PS51670"/>
    </source>
</evidence>
<protein>
    <recommendedName>
        <fullName evidence="2">ShKT domain-containing protein</fullName>
    </recommendedName>
</protein>
<gene>
    <name evidence="3" type="ORF">KIN20_019365</name>
</gene>
<sequence>SSITCSLVTPAMCSNPSWKAVLTENCPKTCGLCTATIGKLQENLRILQHCDHKVSWGRPMWITIKLRSMG</sequence>
<dbReference type="EMBL" id="JAHQIW010003859">
    <property type="protein sequence ID" value="KAJ1360404.1"/>
    <property type="molecule type" value="Genomic_DNA"/>
</dbReference>
<name>A0AAD5N8M9_PARTN</name>
<dbReference type="Proteomes" id="UP001196413">
    <property type="component" value="Unassembled WGS sequence"/>
</dbReference>
<dbReference type="Gene3D" id="1.10.10.1940">
    <property type="match status" value="1"/>
</dbReference>
<evidence type="ECO:0000313" key="4">
    <source>
        <dbReference type="Proteomes" id="UP001196413"/>
    </source>
</evidence>
<reference evidence="3" key="1">
    <citation type="submission" date="2021-06" db="EMBL/GenBank/DDBJ databases">
        <title>Parelaphostrongylus tenuis whole genome reference sequence.</title>
        <authorList>
            <person name="Garwood T.J."/>
            <person name="Larsen P.A."/>
            <person name="Fountain-Jones N.M."/>
            <person name="Garbe J.R."/>
            <person name="Macchietto M.G."/>
            <person name="Kania S.A."/>
            <person name="Gerhold R.W."/>
            <person name="Richards J.E."/>
            <person name="Wolf T.M."/>
        </authorList>
    </citation>
    <scope>NUCLEOTIDE SEQUENCE</scope>
    <source>
        <strain evidence="3">MNPRO001-30</strain>
        <tissue evidence="3">Meninges</tissue>
    </source>
</reference>
<dbReference type="AlphaFoldDB" id="A0AAD5N8M9"/>
<feature type="non-terminal residue" evidence="3">
    <location>
        <position position="70"/>
    </location>
</feature>
<dbReference type="PROSITE" id="PS51670">
    <property type="entry name" value="SHKT"/>
    <property type="match status" value="1"/>
</dbReference>
<keyword evidence="4" id="KW-1185">Reference proteome</keyword>
<comment type="caution">
    <text evidence="3">The sequence shown here is derived from an EMBL/GenBank/DDBJ whole genome shotgun (WGS) entry which is preliminary data.</text>
</comment>
<dbReference type="Pfam" id="PF01549">
    <property type="entry name" value="ShK"/>
    <property type="match status" value="1"/>
</dbReference>
<accession>A0AAD5N8M9</accession>
<dbReference type="InterPro" id="IPR003582">
    <property type="entry name" value="ShKT_dom"/>
</dbReference>
<evidence type="ECO:0000313" key="3">
    <source>
        <dbReference type="EMBL" id="KAJ1360404.1"/>
    </source>
</evidence>
<dbReference type="SMART" id="SM00254">
    <property type="entry name" value="ShKT"/>
    <property type="match status" value="1"/>
</dbReference>